<evidence type="ECO:0000313" key="1">
    <source>
        <dbReference type="EMBL" id="TFK59348.1"/>
    </source>
</evidence>
<sequence>MPSPPGWLGVNKAVTLARAAEGVRRIHCTEVITSDILPFLEETEKLNGTGIEAVALRYQQESEKRGDTHWGVLSPWLGEIVRKTVVEGCHVKSTRELIAQAVNGQNLECLLAKTLWVMPLLSSKEPKHWVTGWIDWSQKKVGIFDSIPQQASSSWAEPLFLKVVDHILQTLGRDLIPWRTGPKWELVIEKLPPLECQMDDWSCGFYVLMRIRAIAEGILSGNLHFSETMREEIRREAIEFLIDLPIIRYSPKGSFANDDELVELLNPMGESSSIDASTSLAPVDSSGIGNGCASALSGLLELEMEEASQSLKEKEKIEDVLTQGSSKSDPVPPSVKQNKRPLPRALDEGSDSELTDEERKKQK</sequence>
<name>A0ACD3A0G8_9AGAR</name>
<accession>A0ACD3A0G8</accession>
<protein>
    <submittedName>
        <fullName evidence="1">Uncharacterized protein</fullName>
    </submittedName>
</protein>
<organism evidence="1 2">
    <name type="scientific">Pluteus cervinus</name>
    <dbReference type="NCBI Taxonomy" id="181527"/>
    <lineage>
        <taxon>Eukaryota</taxon>
        <taxon>Fungi</taxon>
        <taxon>Dikarya</taxon>
        <taxon>Basidiomycota</taxon>
        <taxon>Agaricomycotina</taxon>
        <taxon>Agaricomycetes</taxon>
        <taxon>Agaricomycetidae</taxon>
        <taxon>Agaricales</taxon>
        <taxon>Pluteineae</taxon>
        <taxon>Pluteaceae</taxon>
        <taxon>Pluteus</taxon>
    </lineage>
</organism>
<dbReference type="Proteomes" id="UP000308600">
    <property type="component" value="Unassembled WGS sequence"/>
</dbReference>
<evidence type="ECO:0000313" key="2">
    <source>
        <dbReference type="Proteomes" id="UP000308600"/>
    </source>
</evidence>
<dbReference type="EMBL" id="ML209007">
    <property type="protein sequence ID" value="TFK59348.1"/>
    <property type="molecule type" value="Genomic_DNA"/>
</dbReference>
<keyword evidence="2" id="KW-1185">Reference proteome</keyword>
<reference evidence="1 2" key="1">
    <citation type="journal article" date="2019" name="Nat. Ecol. Evol.">
        <title>Megaphylogeny resolves global patterns of mushroom evolution.</title>
        <authorList>
            <person name="Varga T."/>
            <person name="Krizsan K."/>
            <person name="Foldi C."/>
            <person name="Dima B."/>
            <person name="Sanchez-Garcia M."/>
            <person name="Sanchez-Ramirez S."/>
            <person name="Szollosi G.J."/>
            <person name="Szarkandi J.G."/>
            <person name="Papp V."/>
            <person name="Albert L."/>
            <person name="Andreopoulos W."/>
            <person name="Angelini C."/>
            <person name="Antonin V."/>
            <person name="Barry K.W."/>
            <person name="Bougher N.L."/>
            <person name="Buchanan P."/>
            <person name="Buyck B."/>
            <person name="Bense V."/>
            <person name="Catcheside P."/>
            <person name="Chovatia M."/>
            <person name="Cooper J."/>
            <person name="Damon W."/>
            <person name="Desjardin D."/>
            <person name="Finy P."/>
            <person name="Geml J."/>
            <person name="Haridas S."/>
            <person name="Hughes K."/>
            <person name="Justo A."/>
            <person name="Karasinski D."/>
            <person name="Kautmanova I."/>
            <person name="Kiss B."/>
            <person name="Kocsube S."/>
            <person name="Kotiranta H."/>
            <person name="LaButti K.M."/>
            <person name="Lechner B.E."/>
            <person name="Liimatainen K."/>
            <person name="Lipzen A."/>
            <person name="Lukacs Z."/>
            <person name="Mihaltcheva S."/>
            <person name="Morgado L.N."/>
            <person name="Niskanen T."/>
            <person name="Noordeloos M.E."/>
            <person name="Ohm R.A."/>
            <person name="Ortiz-Santana B."/>
            <person name="Ovrebo C."/>
            <person name="Racz N."/>
            <person name="Riley R."/>
            <person name="Savchenko A."/>
            <person name="Shiryaev A."/>
            <person name="Soop K."/>
            <person name="Spirin V."/>
            <person name="Szebenyi C."/>
            <person name="Tomsovsky M."/>
            <person name="Tulloss R.E."/>
            <person name="Uehling J."/>
            <person name="Grigoriev I.V."/>
            <person name="Vagvolgyi C."/>
            <person name="Papp T."/>
            <person name="Martin F.M."/>
            <person name="Miettinen O."/>
            <person name="Hibbett D.S."/>
            <person name="Nagy L.G."/>
        </authorList>
    </citation>
    <scope>NUCLEOTIDE SEQUENCE [LARGE SCALE GENOMIC DNA]</scope>
    <source>
        <strain evidence="1 2">NL-1719</strain>
    </source>
</reference>
<proteinExistence type="predicted"/>
<gene>
    <name evidence="1" type="ORF">BDN72DRAFT_905939</name>
</gene>